<dbReference type="GO" id="GO:0006397">
    <property type="term" value="P:mRNA processing"/>
    <property type="evidence" value="ECO:0007669"/>
    <property type="project" value="UniProtKB-KW"/>
</dbReference>
<organism evidence="7 8">
    <name type="scientific">Salix dunnii</name>
    <dbReference type="NCBI Taxonomy" id="1413687"/>
    <lineage>
        <taxon>Eukaryota</taxon>
        <taxon>Viridiplantae</taxon>
        <taxon>Streptophyta</taxon>
        <taxon>Embryophyta</taxon>
        <taxon>Tracheophyta</taxon>
        <taxon>Spermatophyta</taxon>
        <taxon>Magnoliopsida</taxon>
        <taxon>eudicotyledons</taxon>
        <taxon>Gunneridae</taxon>
        <taxon>Pentapetalae</taxon>
        <taxon>rosids</taxon>
        <taxon>fabids</taxon>
        <taxon>Malpighiales</taxon>
        <taxon>Salicaceae</taxon>
        <taxon>Saliceae</taxon>
        <taxon>Salix</taxon>
    </lineage>
</organism>
<feature type="region of interest" description="Disordered" evidence="5">
    <location>
        <begin position="1306"/>
        <end position="1428"/>
    </location>
</feature>
<feature type="region of interest" description="Disordered" evidence="5">
    <location>
        <begin position="579"/>
        <end position="1288"/>
    </location>
</feature>
<evidence type="ECO:0000256" key="5">
    <source>
        <dbReference type="SAM" id="MobiDB-lite"/>
    </source>
</evidence>
<evidence type="ECO:0000313" key="8">
    <source>
        <dbReference type="Proteomes" id="UP000657918"/>
    </source>
</evidence>
<dbReference type="GO" id="GO:0003723">
    <property type="term" value="F:RNA binding"/>
    <property type="evidence" value="ECO:0007669"/>
    <property type="project" value="TreeGrafter"/>
</dbReference>
<feature type="compositionally biased region" description="Basic and acidic residues" evidence="5">
    <location>
        <begin position="673"/>
        <end position="694"/>
    </location>
</feature>
<evidence type="ECO:0000259" key="6">
    <source>
        <dbReference type="Pfam" id="PF05182"/>
    </source>
</evidence>
<keyword evidence="8" id="KW-1185">Reference proteome</keyword>
<feature type="region of interest" description="Disordered" evidence="5">
    <location>
        <begin position="133"/>
        <end position="155"/>
    </location>
</feature>
<feature type="compositionally biased region" description="Gly residues" evidence="5">
    <location>
        <begin position="209"/>
        <end position="223"/>
    </location>
</feature>
<gene>
    <name evidence="7" type="ORF">SADUNF_Sadunf18G0088900</name>
</gene>
<protein>
    <recommendedName>
        <fullName evidence="6">Pre-mRNA polyadenylation factor Fip1 domain-containing protein</fullName>
    </recommendedName>
</protein>
<feature type="compositionally biased region" description="Polar residues" evidence="5">
    <location>
        <begin position="1180"/>
        <end position="1191"/>
    </location>
</feature>
<dbReference type="Proteomes" id="UP000657918">
    <property type="component" value="Unassembled WGS sequence"/>
</dbReference>
<reference evidence="7 8" key="1">
    <citation type="submission" date="2020-10" db="EMBL/GenBank/DDBJ databases">
        <title>Plant Genome Project.</title>
        <authorList>
            <person name="Zhang R.-G."/>
        </authorList>
    </citation>
    <scope>NUCLEOTIDE SEQUENCE [LARGE SCALE GENOMIC DNA]</scope>
    <source>
        <strain evidence="7">FAFU-HL-1</strain>
        <tissue evidence="7">Leaf</tissue>
    </source>
</reference>
<comment type="subcellular location">
    <subcellularLocation>
        <location evidence="1">Nucleus</location>
    </subcellularLocation>
</comment>
<feature type="domain" description="Pre-mRNA polyadenylation factor Fip1" evidence="6">
    <location>
        <begin position="411"/>
        <end position="453"/>
    </location>
</feature>
<feature type="compositionally biased region" description="Basic and acidic residues" evidence="5">
    <location>
        <begin position="1203"/>
        <end position="1213"/>
    </location>
</feature>
<feature type="region of interest" description="Disordered" evidence="5">
    <location>
        <begin position="491"/>
        <end position="519"/>
    </location>
</feature>
<feature type="compositionally biased region" description="Gly residues" evidence="5">
    <location>
        <begin position="137"/>
        <end position="147"/>
    </location>
</feature>
<dbReference type="Pfam" id="PF05182">
    <property type="entry name" value="Fip1"/>
    <property type="match status" value="1"/>
</dbReference>
<feature type="compositionally biased region" description="Basic and acidic residues" evidence="5">
    <location>
        <begin position="901"/>
        <end position="969"/>
    </location>
</feature>
<feature type="compositionally biased region" description="Basic and acidic residues" evidence="5">
    <location>
        <begin position="491"/>
        <end position="502"/>
    </location>
</feature>
<feature type="region of interest" description="Disordered" evidence="5">
    <location>
        <begin position="206"/>
        <end position="237"/>
    </location>
</feature>
<feature type="compositionally biased region" description="Basic and acidic residues" evidence="5">
    <location>
        <begin position="1222"/>
        <end position="1236"/>
    </location>
</feature>
<dbReference type="InterPro" id="IPR044976">
    <property type="entry name" value="FIPS5/FIPS3-like"/>
</dbReference>
<name>A0A835J4Q1_9ROSI</name>
<evidence type="ECO:0000256" key="3">
    <source>
        <dbReference type="ARBA" id="ARBA00022664"/>
    </source>
</evidence>
<comment type="similarity">
    <text evidence="2">Belongs to the FIP1 family.</text>
</comment>
<feature type="compositionally biased region" description="Basic and acidic residues" evidence="5">
    <location>
        <begin position="976"/>
        <end position="1050"/>
    </location>
</feature>
<comment type="caution">
    <text evidence="7">The sequence shown here is derived from an EMBL/GenBank/DDBJ whole genome shotgun (WGS) entry which is preliminary data.</text>
</comment>
<feature type="compositionally biased region" description="Basic and acidic residues" evidence="5">
    <location>
        <begin position="1057"/>
        <end position="1084"/>
    </location>
</feature>
<feature type="compositionally biased region" description="Basic residues" evidence="5">
    <location>
        <begin position="782"/>
        <end position="791"/>
    </location>
</feature>
<feature type="compositionally biased region" description="Basic and acidic residues" evidence="5">
    <location>
        <begin position="1270"/>
        <end position="1288"/>
    </location>
</feature>
<feature type="compositionally biased region" description="Basic and acidic residues" evidence="5">
    <location>
        <begin position="595"/>
        <end position="605"/>
    </location>
</feature>
<evidence type="ECO:0000256" key="4">
    <source>
        <dbReference type="ARBA" id="ARBA00023242"/>
    </source>
</evidence>
<dbReference type="OrthoDB" id="1917198at2759"/>
<feature type="compositionally biased region" description="Basic and acidic residues" evidence="5">
    <location>
        <begin position="1386"/>
        <end position="1398"/>
    </location>
</feature>
<feature type="compositionally biased region" description="Basic and acidic residues" evidence="5">
    <location>
        <begin position="807"/>
        <end position="817"/>
    </location>
</feature>
<feature type="compositionally biased region" description="Basic and acidic residues" evidence="5">
    <location>
        <begin position="880"/>
        <end position="891"/>
    </location>
</feature>
<keyword evidence="4" id="KW-0539">Nucleus</keyword>
<dbReference type="EMBL" id="JADGMS010000018">
    <property type="protein sequence ID" value="KAF9662771.1"/>
    <property type="molecule type" value="Genomic_DNA"/>
</dbReference>
<dbReference type="PANTHER" id="PTHR36884:SF1">
    <property type="entry name" value="FIP1[V]-LIKE PROTEIN"/>
    <property type="match status" value="1"/>
</dbReference>
<feature type="compositionally biased region" description="Basic and acidic residues" evidence="5">
    <location>
        <begin position="1169"/>
        <end position="1179"/>
    </location>
</feature>
<keyword evidence="3" id="KW-0507">mRNA processing</keyword>
<evidence type="ECO:0000256" key="1">
    <source>
        <dbReference type="ARBA" id="ARBA00004123"/>
    </source>
</evidence>
<feature type="compositionally biased region" description="Basic and acidic residues" evidence="5">
    <location>
        <begin position="1091"/>
        <end position="1160"/>
    </location>
</feature>
<feature type="compositionally biased region" description="Basic and acidic residues" evidence="5">
    <location>
        <begin position="1322"/>
        <end position="1372"/>
    </location>
</feature>
<evidence type="ECO:0000313" key="7">
    <source>
        <dbReference type="EMBL" id="KAF9662771.1"/>
    </source>
</evidence>
<feature type="compositionally biased region" description="Acidic residues" evidence="5">
    <location>
        <begin position="606"/>
        <end position="618"/>
    </location>
</feature>
<sequence>MEDDDEFGDLYTDVLRPFSSSLSSTPQTLSAHSSLHPPIDLNDAIKDEDDEILRVTSHRNLPAPSNQNSIEITSFSAPQVRVLGDAKSPIKGSIAEDRDLNFDIEDVNTEILEDSRPIIPGLMDDDSTKIEASSVVSGGGVGGGKGGVDWDEESESEDDLQIVLNDNSHPGGSMGIDREIGDDDDEDGDPLVIVADNDGPNIAIEEQDWGGGEDGVAAAGGGAEGERKEGGEATGKGNAVVGPKIAYSNHGYHHHPFHSQFKNTLKSDFFVPCGSQQQSGLCDYRLEEVDSCKDGNDRDIFIVDAWRALIAKHVSQCSDVLIKLIVYVRPGAALMPAAPPVGPGGTPGHVRPPMNMSSIAGRGRGDWRPVGIKGGPQKNFHPGFGGPAWGAGRGFGSGLEFMLPSHKTIFDVDIDGFEEKPWKYSGVDVSDYFNFDLNEENWKDYCKQLEQYRLETTMQSKIRVYESGRAEQEFDPDLPPELAAATRFHDAPADNSNAEKSDNTQSDWTKGSARLRAQIPTGRAIQVETGCGERIPSIEGRAPRHRDSDAIIECRGIPLIQCRVTESFFDEQIICQDSLDDSSTGDGVQDAANDEPQRDDFRGSDVAEDDMAETENEYAADFPQAYSDRKGGRTPLVNSASNMPEGDGVLPFHPEAPAPYRHAGSRVHPPSHPGRDFGTRHEERQTKGRSRDGSTHLTPGRSSQDKKFIDNTEEESTESMVGKHSLQVSSPITVQDARELSSEEKDDAEPLGAEGSSRLGRDEMSENEETTNDTPKDGNVHHSTRKQKASSHVKQPALQQLDDEDDSKAARSSENSKARSCSSKDYQKWKDGVEEEVVQGGRSTRSGSIRRHLDENEQTFWRKDRDVRHEMDRNQVMTRGRGDSYPHRDLDPSLPHHLHMKHEGYDRRKERENPDISWQQRDDDPHSSKLRTEDRKREHGDEMGSRLQGKIRETERSNKGEHLQPRKQLENGSYRIHHDKDGSSQHRERDDSLKNRFEMVDDYHNKQRKDEEYLKREYADKEEILHGHRENTSRRRRERDDQQQIRDNLDGYHPVRHKDEVWLQRERGERPREREDLYRLKQSNEENLPNLEREGRASLRSGRGVDDKAWAEHARGKDEYKVSDKDYQLKDAVRNSEPQKRRDRMKDESLSHHRVRDDVYARGNQFSIDGRRSRQERSSTRINRTLDSSDNQRMHEKKHKENARKNKESDGGDHGTLGPSKRKQEGQSGHSDEMIVKRSRALRNGDTGILMQRHSSKRHKEDASSDDEQQDLRRGRTKLERWTSHKERDYNISKQSASLKFKEIHRNSNGGSLEGSKPPNELSKKVETVEKHPKVETVEKHHVSKDKDVAEVENKDTDMKPSEDQHQDTVEKLKKRSERFKLPMPGEKDVLAIKKMENEALPSVKPETPADSEIKPERPPRKRKWTSN</sequence>
<dbReference type="PANTHER" id="PTHR36884">
    <property type="entry name" value="FIP1[III]-LIKE PROTEIN"/>
    <property type="match status" value="1"/>
</dbReference>
<evidence type="ECO:0000256" key="2">
    <source>
        <dbReference type="ARBA" id="ARBA00007459"/>
    </source>
</evidence>
<proteinExistence type="inferred from homology"/>
<accession>A0A835J4Q1</accession>
<feature type="compositionally biased region" description="Basic and acidic residues" evidence="5">
    <location>
        <begin position="851"/>
        <end position="873"/>
    </location>
</feature>
<dbReference type="InterPro" id="IPR007854">
    <property type="entry name" value="Fip1_dom"/>
</dbReference>
<dbReference type="GO" id="GO:0016607">
    <property type="term" value="C:nuclear speck"/>
    <property type="evidence" value="ECO:0007669"/>
    <property type="project" value="TreeGrafter"/>
</dbReference>